<reference evidence="2" key="1">
    <citation type="submission" date="2021-01" db="EMBL/GenBank/DDBJ databases">
        <authorList>
            <person name="Zahm M."/>
            <person name="Roques C."/>
            <person name="Cabau C."/>
            <person name="Klopp C."/>
            <person name="Donnadieu C."/>
            <person name="Jouanno E."/>
            <person name="Lampietro C."/>
            <person name="Louis A."/>
            <person name="Herpin A."/>
            <person name="Echchiki A."/>
            <person name="Berthelot C."/>
            <person name="Parey E."/>
            <person name="Roest-Crollius H."/>
            <person name="Braasch I."/>
            <person name="Postlethwait J."/>
            <person name="Bobe J."/>
            <person name="Montfort J."/>
            <person name="Bouchez O."/>
            <person name="Begum T."/>
            <person name="Mejri S."/>
            <person name="Adams A."/>
            <person name="Chen W.-J."/>
            <person name="Guiguen Y."/>
        </authorList>
    </citation>
    <scope>NUCLEOTIDE SEQUENCE</scope>
    <source>
        <strain evidence="2">YG-15Mar2019-1</strain>
        <tissue evidence="2">Brain</tissue>
    </source>
</reference>
<accession>A0A9D3PB60</accession>
<sequence length="91" mass="10294">MPENTEKRDSVQLRAGCKKRQEPFPSQQQEHVRSQEPDSETLRPFLLPPLNLPSSADLHLFLPVDMQAPCGRDVIKIDGYPAVDSGYPNQH</sequence>
<dbReference type="EMBL" id="JAFDVH010000023">
    <property type="protein sequence ID" value="KAG7456067.1"/>
    <property type="molecule type" value="Genomic_DNA"/>
</dbReference>
<evidence type="ECO:0000313" key="3">
    <source>
        <dbReference type="Proteomes" id="UP001046870"/>
    </source>
</evidence>
<evidence type="ECO:0000256" key="1">
    <source>
        <dbReference type="SAM" id="MobiDB-lite"/>
    </source>
</evidence>
<comment type="caution">
    <text evidence="2">The sequence shown here is derived from an EMBL/GenBank/DDBJ whole genome shotgun (WGS) entry which is preliminary data.</text>
</comment>
<protein>
    <submittedName>
        <fullName evidence="2">Uncharacterized protein</fullName>
    </submittedName>
</protein>
<feature type="region of interest" description="Disordered" evidence="1">
    <location>
        <begin position="1"/>
        <end position="43"/>
    </location>
</feature>
<feature type="compositionally biased region" description="Basic and acidic residues" evidence="1">
    <location>
        <begin position="1"/>
        <end position="11"/>
    </location>
</feature>
<name>A0A9D3PB60_MEGAT</name>
<gene>
    <name evidence="2" type="ORF">MATL_G00247730</name>
</gene>
<dbReference type="AlphaFoldDB" id="A0A9D3PB60"/>
<organism evidence="2 3">
    <name type="scientific">Megalops atlanticus</name>
    <name type="common">Tarpon</name>
    <name type="synonym">Clupea gigantea</name>
    <dbReference type="NCBI Taxonomy" id="7932"/>
    <lineage>
        <taxon>Eukaryota</taxon>
        <taxon>Metazoa</taxon>
        <taxon>Chordata</taxon>
        <taxon>Craniata</taxon>
        <taxon>Vertebrata</taxon>
        <taxon>Euteleostomi</taxon>
        <taxon>Actinopterygii</taxon>
        <taxon>Neopterygii</taxon>
        <taxon>Teleostei</taxon>
        <taxon>Elopiformes</taxon>
        <taxon>Megalopidae</taxon>
        <taxon>Megalops</taxon>
    </lineage>
</organism>
<dbReference type="Proteomes" id="UP001046870">
    <property type="component" value="Chromosome 23"/>
</dbReference>
<evidence type="ECO:0000313" key="2">
    <source>
        <dbReference type="EMBL" id="KAG7456067.1"/>
    </source>
</evidence>
<proteinExistence type="predicted"/>
<keyword evidence="3" id="KW-1185">Reference proteome</keyword>